<dbReference type="GO" id="GO:0019208">
    <property type="term" value="F:phosphatase regulator activity"/>
    <property type="evidence" value="ECO:0007669"/>
    <property type="project" value="TreeGrafter"/>
</dbReference>
<feature type="domain" description="cGMP-dependent protein kinase interacting" evidence="5">
    <location>
        <begin position="1"/>
        <end position="84"/>
    </location>
</feature>
<keyword evidence="1" id="KW-0217">Developmental protein</keyword>
<keyword evidence="7" id="KW-1185">Reference proteome</keyword>
<evidence type="ECO:0000313" key="7">
    <source>
        <dbReference type="Proteomes" id="UP000824540"/>
    </source>
</evidence>
<reference evidence="6" key="1">
    <citation type="thesis" date="2021" institute="BYU ScholarsArchive" country="Provo, UT, USA">
        <title>Applications of and Algorithms for Genome Assembly and Genomic Analyses with an Emphasis on Marine Teleosts.</title>
        <authorList>
            <person name="Pickett B.D."/>
        </authorList>
    </citation>
    <scope>NUCLEOTIDE SEQUENCE</scope>
    <source>
        <strain evidence="6">HI-2016</strain>
    </source>
</reference>
<dbReference type="EMBL" id="JAFBMS010000110">
    <property type="protein sequence ID" value="KAG9335779.1"/>
    <property type="molecule type" value="Genomic_DNA"/>
</dbReference>
<feature type="domain" description="cGMP-dependent protein kinase interacting" evidence="5">
    <location>
        <begin position="259"/>
        <end position="288"/>
    </location>
</feature>
<evidence type="ECO:0000256" key="3">
    <source>
        <dbReference type="ARBA" id="ARBA00023043"/>
    </source>
</evidence>
<evidence type="ECO:0000313" key="6">
    <source>
        <dbReference type="EMBL" id="KAG9335779.1"/>
    </source>
</evidence>
<dbReference type="GO" id="GO:0005737">
    <property type="term" value="C:cytoplasm"/>
    <property type="evidence" value="ECO:0007669"/>
    <property type="project" value="TreeGrafter"/>
</dbReference>
<keyword evidence="3" id="KW-0040">ANK repeat</keyword>
<protein>
    <recommendedName>
        <fullName evidence="5">cGMP-dependent protein kinase interacting domain-containing protein</fullName>
    </recommendedName>
</protein>
<dbReference type="Pfam" id="PF15898">
    <property type="entry name" value="PRKG1_interact"/>
    <property type="match status" value="2"/>
</dbReference>
<evidence type="ECO:0000256" key="4">
    <source>
        <dbReference type="SAM" id="Coils"/>
    </source>
</evidence>
<keyword evidence="2" id="KW-0677">Repeat</keyword>
<dbReference type="AlphaFoldDB" id="A0A8T2N5U1"/>
<accession>A0A8T2N5U1</accession>
<dbReference type="Proteomes" id="UP000824540">
    <property type="component" value="Unassembled WGS sequence"/>
</dbReference>
<dbReference type="GO" id="GO:0004857">
    <property type="term" value="F:enzyme inhibitor activity"/>
    <property type="evidence" value="ECO:0007669"/>
    <property type="project" value="TreeGrafter"/>
</dbReference>
<dbReference type="InterPro" id="IPR051226">
    <property type="entry name" value="PP1_Regulatory_Subunit"/>
</dbReference>
<evidence type="ECO:0000256" key="1">
    <source>
        <dbReference type="ARBA" id="ARBA00022473"/>
    </source>
</evidence>
<sequence length="288" mass="31594">MYEHALAENEKLKSRLEDSKQELAKIRSQLEKVTQKQDRISERSSVLETEKREKRVLEKKVSEMEEELKVSKKKAGYSKNTQLQEKMTYFQTASQQLSGRPSEGISLWLSALSSGRAGLVQCGGLWLPPSWLSSRPCAGGESGCWLRTEPCCGFWGASQRQPPCPRLRTSNPTCLHPLPPPPPLSPPLPLPPSPVLPLLLFFQADATAGWGPSYHKHLGAPGPPPALTGVGKQIQAAIMLLSETGFPEKGLVALPAAMLCVLTELKSDNQRLKDENGALIRVISKLSK</sequence>
<dbReference type="OrthoDB" id="539213at2759"/>
<proteinExistence type="predicted"/>
<name>A0A8T2N5U1_9TELE</name>
<organism evidence="6 7">
    <name type="scientific">Albula glossodonta</name>
    <name type="common">roundjaw bonefish</name>
    <dbReference type="NCBI Taxonomy" id="121402"/>
    <lineage>
        <taxon>Eukaryota</taxon>
        <taxon>Metazoa</taxon>
        <taxon>Chordata</taxon>
        <taxon>Craniata</taxon>
        <taxon>Vertebrata</taxon>
        <taxon>Euteleostomi</taxon>
        <taxon>Actinopterygii</taxon>
        <taxon>Neopterygii</taxon>
        <taxon>Teleostei</taxon>
        <taxon>Albuliformes</taxon>
        <taxon>Albulidae</taxon>
        <taxon>Albula</taxon>
    </lineage>
</organism>
<comment type="caution">
    <text evidence="6">The sequence shown here is derived from an EMBL/GenBank/DDBJ whole genome shotgun (WGS) entry which is preliminary data.</text>
</comment>
<evidence type="ECO:0000256" key="2">
    <source>
        <dbReference type="ARBA" id="ARBA00022737"/>
    </source>
</evidence>
<gene>
    <name evidence="6" type="ORF">JZ751_003691</name>
</gene>
<feature type="coiled-coil region" evidence="4">
    <location>
        <begin position="2"/>
        <end position="74"/>
    </location>
</feature>
<dbReference type="GO" id="GO:0019901">
    <property type="term" value="F:protein kinase binding"/>
    <property type="evidence" value="ECO:0007669"/>
    <property type="project" value="InterPro"/>
</dbReference>
<dbReference type="Gene3D" id="6.10.250.1820">
    <property type="match status" value="1"/>
</dbReference>
<evidence type="ECO:0000259" key="5">
    <source>
        <dbReference type="Pfam" id="PF15898"/>
    </source>
</evidence>
<dbReference type="PANTHER" id="PTHR24179">
    <property type="entry name" value="PROTEIN PHOSPHATASE 1 REGULATORY SUBUNIT 12"/>
    <property type="match status" value="1"/>
</dbReference>
<keyword evidence="4" id="KW-0175">Coiled coil</keyword>
<dbReference type="PANTHER" id="PTHR24179:SF21">
    <property type="entry name" value="MYOSIN BINDING SUBUNIT, ISOFORM O"/>
    <property type="match status" value="1"/>
</dbReference>
<dbReference type="InterPro" id="IPR031775">
    <property type="entry name" value="PRKG1_interact"/>
</dbReference>